<feature type="transmembrane region" description="Helical" evidence="1">
    <location>
        <begin position="38"/>
        <end position="57"/>
    </location>
</feature>
<evidence type="ECO:0000313" key="3">
    <source>
        <dbReference type="Proteomes" id="UP001236652"/>
    </source>
</evidence>
<keyword evidence="3" id="KW-1185">Reference proteome</keyword>
<reference evidence="2 3" key="1">
    <citation type="submission" date="2023-05" db="EMBL/GenBank/DDBJ databases">
        <title>Comparative genomics reveals the evidence of polycyclic aromatic hydrocarbons degradation in moderately halophilic genus Pontibacillus.</title>
        <authorList>
            <person name="Yang H."/>
            <person name="Qian Z."/>
        </authorList>
    </citation>
    <scope>NUCLEOTIDE SEQUENCE [LARGE SCALE GENOMIC DNA]</scope>
    <source>
        <strain evidence="3">HN14</strain>
    </source>
</reference>
<organism evidence="2 3">
    <name type="scientific">Pontibacillus chungwhensis</name>
    <dbReference type="NCBI Taxonomy" id="265426"/>
    <lineage>
        <taxon>Bacteria</taxon>
        <taxon>Bacillati</taxon>
        <taxon>Bacillota</taxon>
        <taxon>Bacilli</taxon>
        <taxon>Bacillales</taxon>
        <taxon>Bacillaceae</taxon>
        <taxon>Pontibacillus</taxon>
    </lineage>
</organism>
<name>A0ABY8UZU1_9BACI</name>
<dbReference type="RefSeq" id="WP_284526897.1">
    <property type="nucleotide sequence ID" value="NZ_CP126446.1"/>
</dbReference>
<keyword evidence="1" id="KW-0472">Membrane</keyword>
<proteinExistence type="predicted"/>
<dbReference type="Proteomes" id="UP001236652">
    <property type="component" value="Chromosome"/>
</dbReference>
<evidence type="ECO:0000256" key="1">
    <source>
        <dbReference type="SAM" id="Phobius"/>
    </source>
</evidence>
<accession>A0ABY8UZU1</accession>
<keyword evidence="1" id="KW-1133">Transmembrane helix</keyword>
<evidence type="ECO:0000313" key="2">
    <source>
        <dbReference type="EMBL" id="WIF99212.1"/>
    </source>
</evidence>
<feature type="transmembrane region" description="Helical" evidence="1">
    <location>
        <begin position="5"/>
        <end position="26"/>
    </location>
</feature>
<keyword evidence="1" id="KW-0812">Transmembrane</keyword>
<dbReference type="EMBL" id="CP126446">
    <property type="protein sequence ID" value="WIF99212.1"/>
    <property type="molecule type" value="Genomic_DNA"/>
</dbReference>
<gene>
    <name evidence="2" type="ORF">QNI29_06010</name>
</gene>
<protein>
    <submittedName>
        <fullName evidence="2">Uncharacterized protein</fullName>
    </submittedName>
</protein>
<sequence>MSKNIVWSCIFIFFGALGVTVVFDLLGAGEILWLRNSLYALFFAVFTGLSFGIRALIRKMDQKYEDEYKEKKRKKGTM</sequence>